<evidence type="ECO:0000313" key="2">
    <source>
        <dbReference type="Proteomes" id="UP000076532"/>
    </source>
</evidence>
<name>A0A167XB86_9AGAM</name>
<gene>
    <name evidence="1" type="ORF">FIBSPDRAFT_902358</name>
</gene>
<dbReference type="EMBL" id="KV417764">
    <property type="protein sequence ID" value="KZP07028.1"/>
    <property type="molecule type" value="Genomic_DNA"/>
</dbReference>
<protein>
    <submittedName>
        <fullName evidence="1">Uncharacterized protein</fullName>
    </submittedName>
</protein>
<proteinExistence type="predicted"/>
<accession>A0A167XB86</accession>
<reference evidence="1 2" key="1">
    <citation type="journal article" date="2016" name="Mol. Biol. Evol.">
        <title>Comparative Genomics of Early-Diverging Mushroom-Forming Fungi Provides Insights into the Origins of Lignocellulose Decay Capabilities.</title>
        <authorList>
            <person name="Nagy L.G."/>
            <person name="Riley R."/>
            <person name="Tritt A."/>
            <person name="Adam C."/>
            <person name="Daum C."/>
            <person name="Floudas D."/>
            <person name="Sun H."/>
            <person name="Yadav J.S."/>
            <person name="Pangilinan J."/>
            <person name="Larsson K.H."/>
            <person name="Matsuura K."/>
            <person name="Barry K."/>
            <person name="Labutti K."/>
            <person name="Kuo R."/>
            <person name="Ohm R.A."/>
            <person name="Bhattacharya S.S."/>
            <person name="Shirouzu T."/>
            <person name="Yoshinaga Y."/>
            <person name="Martin F.M."/>
            <person name="Grigoriev I.V."/>
            <person name="Hibbett D.S."/>
        </authorList>
    </citation>
    <scope>NUCLEOTIDE SEQUENCE [LARGE SCALE GENOMIC DNA]</scope>
    <source>
        <strain evidence="1 2">CBS 109695</strain>
    </source>
</reference>
<sequence length="299" mass="33578">MSLASVVIAPVGPELSSGIFYWGPRQARDSEPFGNCMLRGMGSTNPNRSRLCSMGVHTTVFEPRGAFNNISWTSPIFLISALWARVRFGRTSSTPICPPLNAAVAIWQLHDVPSRLAEFRGGGTDLRVIGATTAPRHTVPLAMEIFSWPTIIASEAAVSSGTQAAWLESIKPAVCRPAKQESNTMSDNLRRDLPRLEGEGLKEFWPASRERENLGCRCSVLAPCFKFQAFEVLQFLLDGTVKFEILRDPFTRLELDGRWLNRMTQEDDPYAYILRWRRARHRGWFSPPVVATKRSAHTW</sequence>
<dbReference type="AlphaFoldDB" id="A0A167XB86"/>
<keyword evidence="2" id="KW-1185">Reference proteome</keyword>
<dbReference type="Proteomes" id="UP000076532">
    <property type="component" value="Unassembled WGS sequence"/>
</dbReference>
<evidence type="ECO:0000313" key="1">
    <source>
        <dbReference type="EMBL" id="KZP07028.1"/>
    </source>
</evidence>
<organism evidence="1 2">
    <name type="scientific">Athelia psychrophila</name>
    <dbReference type="NCBI Taxonomy" id="1759441"/>
    <lineage>
        <taxon>Eukaryota</taxon>
        <taxon>Fungi</taxon>
        <taxon>Dikarya</taxon>
        <taxon>Basidiomycota</taxon>
        <taxon>Agaricomycotina</taxon>
        <taxon>Agaricomycetes</taxon>
        <taxon>Agaricomycetidae</taxon>
        <taxon>Atheliales</taxon>
        <taxon>Atheliaceae</taxon>
        <taxon>Athelia</taxon>
    </lineage>
</organism>